<feature type="transmembrane region" description="Helical" evidence="1">
    <location>
        <begin position="43"/>
        <end position="65"/>
    </location>
</feature>
<evidence type="ECO:0000313" key="3">
    <source>
        <dbReference type="Proteomes" id="UP000286715"/>
    </source>
</evidence>
<protein>
    <recommendedName>
        <fullName evidence="4">Cytochrome b561 domain-containing protein</fullName>
    </recommendedName>
</protein>
<dbReference type="EMBL" id="BHZE01000024">
    <property type="protein sequence ID" value="GCD78468.1"/>
    <property type="molecule type" value="Genomic_DNA"/>
</dbReference>
<feature type="transmembrane region" description="Helical" evidence="1">
    <location>
        <begin position="12"/>
        <end position="31"/>
    </location>
</feature>
<dbReference type="RefSeq" id="WP_124398524.1">
    <property type="nucleotide sequence ID" value="NZ_BHZE01000024.1"/>
</dbReference>
<sequence>MYIGFKHLHSFLPYIFFILGLYLVVVSLIRWKSRNSYNKTDGLLRTIVLSLAHIQLLVGLVLYFISPITQSAFADFGAAMKDSTLRLYAVEHISINILAIVLMTIGSSKAKKEIIEFKKHKLVFIYFGMGIVLILSRIPWHVWPNL</sequence>
<comment type="caution">
    <text evidence="2">The sequence shown here is derived from an EMBL/GenBank/DDBJ whole genome shotgun (WGS) entry which is preliminary data.</text>
</comment>
<accession>A0A401XN76</accession>
<keyword evidence="1" id="KW-0812">Transmembrane</keyword>
<organism evidence="2 3">
    <name type="scientific">Thermaurantimonas aggregans</name>
    <dbReference type="NCBI Taxonomy" id="2173829"/>
    <lineage>
        <taxon>Bacteria</taxon>
        <taxon>Pseudomonadati</taxon>
        <taxon>Bacteroidota</taxon>
        <taxon>Flavobacteriia</taxon>
        <taxon>Flavobacteriales</taxon>
        <taxon>Schleiferiaceae</taxon>
        <taxon>Thermaurantimonas</taxon>
    </lineage>
</organism>
<evidence type="ECO:0000313" key="2">
    <source>
        <dbReference type="EMBL" id="GCD78468.1"/>
    </source>
</evidence>
<proteinExistence type="predicted"/>
<dbReference type="OrthoDB" id="329514at2"/>
<gene>
    <name evidence="2" type="ORF">JCM31826_19500</name>
</gene>
<name>A0A401XN76_9FLAO</name>
<keyword evidence="1" id="KW-0472">Membrane</keyword>
<dbReference type="AlphaFoldDB" id="A0A401XN76"/>
<feature type="transmembrane region" description="Helical" evidence="1">
    <location>
        <begin position="85"/>
        <end position="103"/>
    </location>
</feature>
<keyword evidence="1" id="KW-1133">Transmembrane helix</keyword>
<reference evidence="2 3" key="1">
    <citation type="submission" date="2018-11" db="EMBL/GenBank/DDBJ databases">
        <title>Schleiferia aggregans sp. nov., a moderately thermophilic heterotrophic bacterium isolated from microbial mats at a terrestrial hot spring.</title>
        <authorList>
            <person name="Iino T."/>
            <person name="Ohkuma M."/>
            <person name="Haruta S."/>
        </authorList>
    </citation>
    <scope>NUCLEOTIDE SEQUENCE [LARGE SCALE GENOMIC DNA]</scope>
    <source>
        <strain evidence="2 3">LA</strain>
    </source>
</reference>
<feature type="transmembrane region" description="Helical" evidence="1">
    <location>
        <begin position="123"/>
        <end position="143"/>
    </location>
</feature>
<keyword evidence="3" id="KW-1185">Reference proteome</keyword>
<evidence type="ECO:0008006" key="4">
    <source>
        <dbReference type="Google" id="ProtNLM"/>
    </source>
</evidence>
<evidence type="ECO:0000256" key="1">
    <source>
        <dbReference type="SAM" id="Phobius"/>
    </source>
</evidence>
<dbReference type="Proteomes" id="UP000286715">
    <property type="component" value="Unassembled WGS sequence"/>
</dbReference>